<dbReference type="EMBL" id="FOLE01000001">
    <property type="protein sequence ID" value="SFB72964.1"/>
    <property type="molecule type" value="Genomic_DNA"/>
</dbReference>
<proteinExistence type="predicted"/>
<keyword evidence="3" id="KW-1185">Reference proteome</keyword>
<evidence type="ECO:0000313" key="3">
    <source>
        <dbReference type="Proteomes" id="UP000199514"/>
    </source>
</evidence>
<evidence type="ECO:0000259" key="1">
    <source>
        <dbReference type="Pfam" id="PF09345"/>
    </source>
</evidence>
<organism evidence="2 3">
    <name type="scientific">Flexibacter flexilis DSM 6793</name>
    <dbReference type="NCBI Taxonomy" id="927664"/>
    <lineage>
        <taxon>Bacteria</taxon>
        <taxon>Pseudomonadati</taxon>
        <taxon>Bacteroidota</taxon>
        <taxon>Cytophagia</taxon>
        <taxon>Cytophagales</taxon>
        <taxon>Flexibacteraceae</taxon>
        <taxon>Flexibacter</taxon>
    </lineage>
</organism>
<dbReference type="RefSeq" id="WP_091505770.1">
    <property type="nucleotide sequence ID" value="NZ_FOLE01000001.1"/>
</dbReference>
<protein>
    <recommendedName>
        <fullName evidence="1">SiaC family regulatory phosphoprotein domain-containing protein</fullName>
    </recommendedName>
</protein>
<dbReference type="Pfam" id="PF09345">
    <property type="entry name" value="SiaC"/>
    <property type="match status" value="1"/>
</dbReference>
<dbReference type="Proteomes" id="UP000199514">
    <property type="component" value="Unassembled WGS sequence"/>
</dbReference>
<reference evidence="2 3" key="1">
    <citation type="submission" date="2016-10" db="EMBL/GenBank/DDBJ databases">
        <authorList>
            <person name="de Groot N.N."/>
        </authorList>
    </citation>
    <scope>NUCLEOTIDE SEQUENCE [LARGE SCALE GENOMIC DNA]</scope>
    <source>
        <strain evidence="2 3">DSM 6793</strain>
    </source>
</reference>
<gene>
    <name evidence="2" type="ORF">SAMN05421780_101143</name>
</gene>
<accession>A0A1I1DDS1</accession>
<feature type="domain" description="SiaC family regulatory phosphoprotein" evidence="1">
    <location>
        <begin position="6"/>
        <end position="123"/>
    </location>
</feature>
<sequence>MELLQIEPTYCTPHVNFGEEAGMLSISGCSYSEDAVAFYRPLFAWIDQYKANPQVQTEIKIYFKYFNTASAKCVYEIMAKLSAVCSETNKLKIIWCYAADDEDIKQAGIDFSEILQLPFEFISIDDTNDDEQQNLINGSV</sequence>
<dbReference type="InterPro" id="IPR018530">
    <property type="entry name" value="SiaC"/>
</dbReference>
<evidence type="ECO:0000313" key="2">
    <source>
        <dbReference type="EMBL" id="SFB72964.1"/>
    </source>
</evidence>
<name>A0A1I1DDS1_9BACT</name>
<dbReference type="AlphaFoldDB" id="A0A1I1DDS1"/>
<dbReference type="OrthoDB" id="5297629at2"/>
<dbReference type="STRING" id="927664.SAMN05421780_101143"/>